<dbReference type="InterPro" id="IPR027417">
    <property type="entry name" value="P-loop_NTPase"/>
</dbReference>
<dbReference type="Proteomes" id="UP000003835">
    <property type="component" value="Unassembled WGS sequence"/>
</dbReference>
<evidence type="ECO:0000313" key="2">
    <source>
        <dbReference type="EMBL" id="EDX77001.1"/>
    </source>
</evidence>
<reference evidence="2 3" key="1">
    <citation type="submission" date="2008-07" db="EMBL/GenBank/DDBJ databases">
        <authorList>
            <person name="Tandeau de Marsac N."/>
            <person name="Ferriera S."/>
            <person name="Johnson J."/>
            <person name="Kravitz S."/>
            <person name="Beeson K."/>
            <person name="Sutton G."/>
            <person name="Rogers Y.-H."/>
            <person name="Friedman R."/>
            <person name="Frazier M."/>
            <person name="Venter J.C."/>
        </authorList>
    </citation>
    <scope>NUCLEOTIDE SEQUENCE [LARGE SCALE GENOMIC DNA]</scope>
    <source>
        <strain evidence="2 3">PCC 7420</strain>
    </source>
</reference>
<feature type="domain" description="vWA-MoxR associated protein N-terminal HTH" evidence="1">
    <location>
        <begin position="8"/>
        <end position="81"/>
    </location>
</feature>
<dbReference type="AlphaFoldDB" id="B4VM86"/>
<dbReference type="Gene3D" id="3.40.50.300">
    <property type="entry name" value="P-loop containing nucleotide triphosphate hydrolases"/>
    <property type="match status" value="1"/>
</dbReference>
<evidence type="ECO:0000259" key="1">
    <source>
        <dbReference type="Pfam" id="PF26355"/>
    </source>
</evidence>
<dbReference type="EMBL" id="DS989845">
    <property type="protein sequence ID" value="EDX77001.1"/>
    <property type="molecule type" value="Genomic_DNA"/>
</dbReference>
<dbReference type="HOGENOM" id="CLU_021307_2_1_3"/>
<dbReference type="InterPro" id="IPR058651">
    <property type="entry name" value="HTH_VMAP-M9"/>
</dbReference>
<dbReference type="OrthoDB" id="5522963at2"/>
<dbReference type="eggNOG" id="COG1672">
    <property type="taxonomic scope" value="Bacteria"/>
</dbReference>
<accession>B4VM86</accession>
<dbReference type="RefSeq" id="WP_006099958.1">
    <property type="nucleotide sequence ID" value="NZ_DS989845.1"/>
</dbReference>
<organism evidence="2 3">
    <name type="scientific">Coleofasciculus chthonoplastes PCC 7420</name>
    <dbReference type="NCBI Taxonomy" id="118168"/>
    <lineage>
        <taxon>Bacteria</taxon>
        <taxon>Bacillati</taxon>
        <taxon>Cyanobacteriota</taxon>
        <taxon>Cyanophyceae</taxon>
        <taxon>Coleofasciculales</taxon>
        <taxon>Coleofasciculaceae</taxon>
        <taxon>Coleofasciculus</taxon>
    </lineage>
</organism>
<keyword evidence="3" id="KW-1185">Reference proteome</keyword>
<evidence type="ECO:0000313" key="3">
    <source>
        <dbReference type="Proteomes" id="UP000003835"/>
    </source>
</evidence>
<dbReference type="Pfam" id="PF14516">
    <property type="entry name" value="AAA_35"/>
    <property type="match status" value="1"/>
</dbReference>
<dbReference type="SUPFAM" id="SSF52540">
    <property type="entry name" value="P-loop containing nucleoside triphosphate hydrolases"/>
    <property type="match status" value="1"/>
</dbReference>
<dbReference type="Pfam" id="PF26355">
    <property type="entry name" value="HTH_VMAP-M9"/>
    <property type="match status" value="1"/>
</dbReference>
<name>B4VM86_9CYAN</name>
<protein>
    <recommendedName>
        <fullName evidence="1">vWA-MoxR associated protein N-terminal HTH domain-containing protein</fullName>
    </recommendedName>
</protein>
<sequence length="447" mass="51120">MPSQKETIKWVQTILAPRNLSQVETIVLDRALSGKLYREIAKETGYDAGYIKDIGSHLWLALSQKLNCNINKRNIAFMLTQFSQGNTELYQRKTQPNTTIAEFDFPGRPLPATSPLYIERPPTETLAITTLHQTGSLMRLRAPQRMGKTSLIHRLFDIAHQQEMQTVLVNVQQAEPASLNDLEQFLQWICWAISKQLNLEPKFDDYWFEGAGSKMSCTVYMQEYCLNAVDTPVVIAFDKVHTLFDYPDLASQFFSMLRYWYEQARTPGNWQKLRLILAYSIELTLGIQPHQSPFNVGISLNLPPLTRPQISELAQRYQLEQVGIETLDPLVALVGGHPYLLQLAFYWLRSGYLSLEQLLAEAPTAKGIYGEYLEQLWMILAQDKQLEQAFYQVLSSSQPIPLDAETAHRLEGLGLVQLQGLMASPPCELYRNYFLSHYSESKTCQNL</sequence>
<dbReference type="STRING" id="118168.MC7420_2004"/>
<gene>
    <name evidence="2" type="ORF">MC7420_2004</name>
</gene>
<proteinExistence type="predicted"/>